<sequence length="304" mass="34395">MKEMNDKKKNLHELIQNMTAPLSPFPTELPSKLKKLDSIKAVLLDVYGTILISGTGDIGIAEEKNNDFPISGILENEGLALLCDRNSIDDRFSGLIIDYIKEDHKKSKSEGILYPEVDIRDIWNRILNTMLNENYIDGDIDEGKIERASVAYECLTNPVWPMPGADLLINHLYDSPLKAGIVSNAQFYTEPILETLLDFRIGEDFFPESLLFYSFEQKQAKPSEDFFSSAVLKVKKLYNIDAHEILYVGNDMLNDVYTASKCGCRTALFAGDKRSLRLRASDERCRDLEPDLTLTSLSQLIEIL</sequence>
<dbReference type="PANTHER" id="PTHR46191">
    <property type="match status" value="1"/>
</dbReference>
<dbReference type="Pfam" id="PF13419">
    <property type="entry name" value="HAD_2"/>
    <property type="match status" value="1"/>
</dbReference>
<organism evidence="1 2">
    <name type="scientific">Spirochaeta isovalerica</name>
    <dbReference type="NCBI Taxonomy" id="150"/>
    <lineage>
        <taxon>Bacteria</taxon>
        <taxon>Pseudomonadati</taxon>
        <taxon>Spirochaetota</taxon>
        <taxon>Spirochaetia</taxon>
        <taxon>Spirochaetales</taxon>
        <taxon>Spirochaetaceae</taxon>
        <taxon>Spirochaeta</taxon>
    </lineage>
</organism>
<protein>
    <submittedName>
        <fullName evidence="1">Putative hydrolase of the HAD superfamily</fullName>
    </submittedName>
</protein>
<dbReference type="EMBL" id="JACHGJ010000001">
    <property type="protein sequence ID" value="MBB6479103.1"/>
    <property type="molecule type" value="Genomic_DNA"/>
</dbReference>
<dbReference type="GO" id="GO:0016787">
    <property type="term" value="F:hydrolase activity"/>
    <property type="evidence" value="ECO:0007669"/>
    <property type="project" value="UniProtKB-KW"/>
</dbReference>
<dbReference type="PANTHER" id="PTHR46191:SF2">
    <property type="entry name" value="HALOACID DEHALOGENASE-LIKE HYDROLASE DOMAIN-CONTAINING PROTEIN 3"/>
    <property type="match status" value="1"/>
</dbReference>
<name>A0A841R5K5_9SPIO</name>
<evidence type="ECO:0000313" key="2">
    <source>
        <dbReference type="Proteomes" id="UP000587760"/>
    </source>
</evidence>
<dbReference type="InterPro" id="IPR023214">
    <property type="entry name" value="HAD_sf"/>
</dbReference>
<dbReference type="Gene3D" id="3.40.50.1000">
    <property type="entry name" value="HAD superfamily/HAD-like"/>
    <property type="match status" value="1"/>
</dbReference>
<accession>A0A841R5K5</accession>
<dbReference type="InterPro" id="IPR036412">
    <property type="entry name" value="HAD-like_sf"/>
</dbReference>
<comment type="caution">
    <text evidence="1">The sequence shown here is derived from an EMBL/GenBank/DDBJ whole genome shotgun (WGS) entry which is preliminary data.</text>
</comment>
<dbReference type="Proteomes" id="UP000587760">
    <property type="component" value="Unassembled WGS sequence"/>
</dbReference>
<proteinExistence type="predicted"/>
<gene>
    <name evidence="1" type="ORF">HNR50_000736</name>
</gene>
<keyword evidence="1" id="KW-0378">Hydrolase</keyword>
<dbReference type="RefSeq" id="WP_184743905.1">
    <property type="nucleotide sequence ID" value="NZ_JACHGJ010000001.1"/>
</dbReference>
<keyword evidence="2" id="KW-1185">Reference proteome</keyword>
<dbReference type="SUPFAM" id="SSF56784">
    <property type="entry name" value="HAD-like"/>
    <property type="match status" value="1"/>
</dbReference>
<dbReference type="AlphaFoldDB" id="A0A841R5K5"/>
<dbReference type="InterPro" id="IPR051828">
    <property type="entry name" value="HAD-like_hydrolase_domain"/>
</dbReference>
<evidence type="ECO:0000313" key="1">
    <source>
        <dbReference type="EMBL" id="MBB6479103.1"/>
    </source>
</evidence>
<reference evidence="1 2" key="1">
    <citation type="submission" date="2020-08" db="EMBL/GenBank/DDBJ databases">
        <title>Genomic Encyclopedia of Type Strains, Phase IV (KMG-IV): sequencing the most valuable type-strain genomes for metagenomic binning, comparative biology and taxonomic classification.</title>
        <authorList>
            <person name="Goeker M."/>
        </authorList>
    </citation>
    <scope>NUCLEOTIDE SEQUENCE [LARGE SCALE GENOMIC DNA]</scope>
    <source>
        <strain evidence="1 2">DSM 2461</strain>
    </source>
</reference>
<dbReference type="InterPro" id="IPR041492">
    <property type="entry name" value="HAD_2"/>
</dbReference>